<evidence type="ECO:0000259" key="1">
    <source>
        <dbReference type="Pfam" id="PF01844"/>
    </source>
</evidence>
<keyword evidence="3" id="KW-0378">Hydrolase</keyword>
<dbReference type="Pfam" id="PF01844">
    <property type="entry name" value="HNH"/>
    <property type="match status" value="1"/>
</dbReference>
<keyword evidence="3" id="KW-0540">Nuclease</keyword>
<dbReference type="CDD" id="cd00085">
    <property type="entry name" value="HNHc"/>
    <property type="match status" value="1"/>
</dbReference>
<dbReference type="InterPro" id="IPR058807">
    <property type="entry name" value="ScoMcrA_N"/>
</dbReference>
<dbReference type="GO" id="GO:0003676">
    <property type="term" value="F:nucleic acid binding"/>
    <property type="evidence" value="ECO:0007669"/>
    <property type="project" value="InterPro"/>
</dbReference>
<comment type="caution">
    <text evidence="3">The sequence shown here is derived from an EMBL/GenBank/DDBJ whole genome shotgun (WGS) entry which is preliminary data.</text>
</comment>
<dbReference type="RefSeq" id="WP_136942220.1">
    <property type="nucleotide sequence ID" value="NZ_SWKR01000002.1"/>
</dbReference>
<dbReference type="GO" id="GO:0004519">
    <property type="term" value="F:endonuclease activity"/>
    <property type="evidence" value="ECO:0007669"/>
    <property type="project" value="UniProtKB-KW"/>
</dbReference>
<feature type="domain" description="ScoMcrA-like N-terminal head" evidence="2">
    <location>
        <begin position="9"/>
        <end position="94"/>
    </location>
</feature>
<dbReference type="OrthoDB" id="9802640at2"/>
<evidence type="ECO:0000313" key="4">
    <source>
        <dbReference type="Proteomes" id="UP000309138"/>
    </source>
</evidence>
<gene>
    <name evidence="3" type="ORF">FBR43_05525</name>
</gene>
<evidence type="ECO:0000259" key="2">
    <source>
        <dbReference type="Pfam" id="PF26345"/>
    </source>
</evidence>
<dbReference type="Pfam" id="PF26345">
    <property type="entry name" value="ScoMcrA_N"/>
    <property type="match status" value="1"/>
</dbReference>
<feature type="domain" description="HNH" evidence="1">
    <location>
        <begin position="268"/>
        <end position="322"/>
    </location>
</feature>
<evidence type="ECO:0000313" key="3">
    <source>
        <dbReference type="EMBL" id="TKD50277.1"/>
    </source>
</evidence>
<protein>
    <submittedName>
        <fullName evidence="3">HNH endonuclease</fullName>
    </submittedName>
</protein>
<accession>A0A4U1L0K5</accession>
<dbReference type="AlphaFoldDB" id="A0A4U1L0K5"/>
<dbReference type="EMBL" id="SWKR01000002">
    <property type="protein sequence ID" value="TKD50277.1"/>
    <property type="molecule type" value="Genomic_DNA"/>
</dbReference>
<dbReference type="InterPro" id="IPR002711">
    <property type="entry name" value="HNH"/>
</dbReference>
<reference evidence="3 4" key="1">
    <citation type="submission" date="2019-04" db="EMBL/GenBank/DDBJ databases">
        <authorList>
            <person name="Yang Y."/>
            <person name="Wei D."/>
        </authorList>
    </citation>
    <scope>NUCLEOTIDE SEQUENCE [LARGE SCALE GENOMIC DNA]</scope>
    <source>
        <strain evidence="3 4">L-1-4w-11</strain>
    </source>
</reference>
<sequence length="342" mass="38134">MAVERITANVTRPAVLAAIAEYDEIGQKAFLTKYGYKPARTYRLWHEGKAYDSKAITGAAFGYLPGNPEPLRYNEFSGGQIYVVPVLEKLGFSFDVPEGFEEKTKNPLWTREQVILALDLYVKHNGRDPGPNHPDVLEVSALLRQMATEAGLTTYRNPPGVVMKMMNFRSVDPVFTSKGGKGLDGASKLDKAIWAEFYGKPLELAIAAEAIREGTFANMDEETLDDVQSYQAKEGKVSYRYHRTLERDRKVVALRKGAALKQHGKLECEGCGFDFATTYGSRGHGFIEAHHTNPVHAMQEGDVTTADDLALLCSNCHRMVHKVKPWMTLDALRAIVRKSPEH</sequence>
<organism evidence="3 4">
    <name type="scientific">Sphingomonas baiyangensis</name>
    <dbReference type="NCBI Taxonomy" id="2572576"/>
    <lineage>
        <taxon>Bacteria</taxon>
        <taxon>Pseudomonadati</taxon>
        <taxon>Pseudomonadota</taxon>
        <taxon>Alphaproteobacteria</taxon>
        <taxon>Sphingomonadales</taxon>
        <taxon>Sphingomonadaceae</taxon>
        <taxon>Sphingomonas</taxon>
    </lineage>
</organism>
<dbReference type="Proteomes" id="UP000309138">
    <property type="component" value="Unassembled WGS sequence"/>
</dbReference>
<name>A0A4U1L0K5_9SPHN</name>
<keyword evidence="3" id="KW-0255">Endonuclease</keyword>
<dbReference type="InterPro" id="IPR003615">
    <property type="entry name" value="HNH_nuc"/>
</dbReference>
<keyword evidence="4" id="KW-1185">Reference proteome</keyword>
<dbReference type="GO" id="GO:0008270">
    <property type="term" value="F:zinc ion binding"/>
    <property type="evidence" value="ECO:0007669"/>
    <property type="project" value="InterPro"/>
</dbReference>
<proteinExistence type="predicted"/>